<feature type="compositionally biased region" description="Polar residues" evidence="1">
    <location>
        <begin position="103"/>
        <end position="112"/>
    </location>
</feature>
<evidence type="ECO:0000313" key="2">
    <source>
        <dbReference type="EMBL" id="ATQ77482.1"/>
    </source>
</evidence>
<sequence length="121" mass="13475">MKDDKIEHGALLIRYADGSVGASKITSGIHDEVKMRADIAPGDKIIGYIHSHTYDDVVDQRLPSRHDFETAAELRKNPHADPHLLLYILDMKTNSVYEYHSGQGPSTKQVGPNITKDVIKP</sequence>
<dbReference type="AlphaFoldDB" id="A0A2D2DR77"/>
<reference evidence="2" key="1">
    <citation type="submission" date="2017-10" db="EMBL/GenBank/DDBJ databases">
        <title>Massilia psychrophilum sp. nov., a novel purple-pigmented bacterium isolated from Tianshan glacier, Xinjiang Municipality, China.</title>
        <authorList>
            <person name="Wang H."/>
        </authorList>
    </citation>
    <scope>NUCLEOTIDE SEQUENCE [LARGE SCALE GENOMIC DNA]</scope>
    <source>
        <strain evidence="2">B2</strain>
    </source>
</reference>
<evidence type="ECO:0000256" key="1">
    <source>
        <dbReference type="SAM" id="MobiDB-lite"/>
    </source>
</evidence>
<dbReference type="KEGG" id="mass:CR152_25490"/>
<accession>A0A2D2DR77</accession>
<name>A0A2D2DR77_9BURK</name>
<protein>
    <recommendedName>
        <fullName evidence="4">JAB domain-containing protein</fullName>
    </recommendedName>
</protein>
<feature type="region of interest" description="Disordered" evidence="1">
    <location>
        <begin position="100"/>
        <end position="121"/>
    </location>
</feature>
<gene>
    <name evidence="2" type="ORF">CR152_25490</name>
</gene>
<proteinExistence type="predicted"/>
<evidence type="ECO:0008006" key="4">
    <source>
        <dbReference type="Google" id="ProtNLM"/>
    </source>
</evidence>
<dbReference type="EMBL" id="CP024608">
    <property type="protein sequence ID" value="ATQ77482.1"/>
    <property type="molecule type" value="Genomic_DNA"/>
</dbReference>
<keyword evidence="3" id="KW-1185">Reference proteome</keyword>
<dbReference type="Proteomes" id="UP000229897">
    <property type="component" value="Chromosome"/>
</dbReference>
<evidence type="ECO:0000313" key="3">
    <source>
        <dbReference type="Proteomes" id="UP000229897"/>
    </source>
</evidence>
<organism evidence="2 3">
    <name type="scientific">Massilia violaceinigra</name>
    <dbReference type="NCBI Taxonomy" id="2045208"/>
    <lineage>
        <taxon>Bacteria</taxon>
        <taxon>Pseudomonadati</taxon>
        <taxon>Pseudomonadota</taxon>
        <taxon>Betaproteobacteria</taxon>
        <taxon>Burkholderiales</taxon>
        <taxon>Oxalobacteraceae</taxon>
        <taxon>Telluria group</taxon>
        <taxon>Massilia</taxon>
    </lineage>
</organism>